<feature type="site" description="Essential for catalytic activity" evidence="10">
    <location>
        <position position="174"/>
    </location>
</feature>
<dbReference type="Gene3D" id="3.90.870.10">
    <property type="entry name" value="DHBP synthase"/>
    <property type="match status" value="1"/>
</dbReference>
<feature type="binding site" evidence="10">
    <location>
        <position position="38"/>
    </location>
    <ligand>
        <name>Mg(2+)</name>
        <dbReference type="ChEBI" id="CHEBI:18420"/>
        <label>1</label>
    </ligand>
</feature>
<keyword evidence="13" id="KW-1185">Reference proteome</keyword>
<evidence type="ECO:0000256" key="2">
    <source>
        <dbReference type="ARBA" id="ARBA00004904"/>
    </source>
</evidence>
<dbReference type="Pfam" id="PF00926">
    <property type="entry name" value="DHBP_synthase"/>
    <property type="match status" value="1"/>
</dbReference>
<dbReference type="HAMAP" id="MF_00180">
    <property type="entry name" value="RibB"/>
    <property type="match status" value="1"/>
</dbReference>
<organism evidence="12 13">
    <name type="scientific">Pseudaeromonas paramecii</name>
    <dbReference type="NCBI Taxonomy" id="2138166"/>
    <lineage>
        <taxon>Bacteria</taxon>
        <taxon>Pseudomonadati</taxon>
        <taxon>Pseudomonadota</taxon>
        <taxon>Gammaproteobacteria</taxon>
        <taxon>Aeromonadales</taxon>
        <taxon>Aeromonadaceae</taxon>
        <taxon>Pseudaeromonas</taxon>
    </lineage>
</organism>
<evidence type="ECO:0000256" key="3">
    <source>
        <dbReference type="ARBA" id="ARBA00012153"/>
    </source>
</evidence>
<dbReference type="EMBL" id="BAABFC010000009">
    <property type="protein sequence ID" value="GAA4497196.1"/>
    <property type="molecule type" value="Genomic_DNA"/>
</dbReference>
<name>A0ABP8Q6W0_9GAMM</name>
<feature type="binding site" evidence="10">
    <location>
        <position position="42"/>
    </location>
    <ligand>
        <name>D-ribulose 5-phosphate</name>
        <dbReference type="ChEBI" id="CHEBI:58121"/>
    </ligand>
</feature>
<sequence>MSQSLLSQFGDAHTRVRLALAALRRGDGVLVVDDEDRENEADFIFAAEHLTVPQMAMMIREGSGIVCLCLPDDTCRALELPQMVSHNGSRNQTAYTVSIEAKEGVTTGVSAQDRVTTIKTAIAPNAKPEDLSRPGHVFPLRAVPGGILQRRGHTEAAVELARLAGLRPAGVICELTLADGTMGRLPEAVAFAQEHGMLVLSIEDLVSYLTAQLAEAS</sequence>
<comment type="caution">
    <text evidence="12">The sequence shown here is derived from an EMBL/GenBank/DDBJ whole genome shotgun (WGS) entry which is preliminary data.</text>
</comment>
<evidence type="ECO:0000313" key="13">
    <source>
        <dbReference type="Proteomes" id="UP001501321"/>
    </source>
</evidence>
<accession>A0ABP8Q6W0</accession>
<feature type="site" description="Essential for catalytic activity" evidence="10">
    <location>
        <position position="136"/>
    </location>
</feature>
<comment type="catalytic activity">
    <reaction evidence="10 11">
        <text>D-ribulose 5-phosphate = (2S)-2-hydroxy-3-oxobutyl phosphate + formate + H(+)</text>
        <dbReference type="Rhea" id="RHEA:18457"/>
        <dbReference type="ChEBI" id="CHEBI:15378"/>
        <dbReference type="ChEBI" id="CHEBI:15740"/>
        <dbReference type="ChEBI" id="CHEBI:58121"/>
        <dbReference type="ChEBI" id="CHEBI:58830"/>
        <dbReference type="EC" id="4.1.99.12"/>
    </reaction>
</comment>
<dbReference type="NCBIfam" id="TIGR00506">
    <property type="entry name" value="ribB"/>
    <property type="match status" value="1"/>
</dbReference>
<feature type="binding site" evidence="10">
    <location>
        <position position="38"/>
    </location>
    <ligand>
        <name>Mg(2+)</name>
        <dbReference type="ChEBI" id="CHEBI:18420"/>
        <label>2</label>
    </ligand>
</feature>
<comment type="pathway">
    <text evidence="2 10 11">Cofactor biosynthesis; riboflavin biosynthesis; 2-hydroxy-3-oxobutyl phosphate from D-ribulose 5-phosphate: step 1/1.</text>
</comment>
<dbReference type="PANTHER" id="PTHR21327">
    <property type="entry name" value="GTP CYCLOHYDROLASE II-RELATED"/>
    <property type="match status" value="1"/>
</dbReference>
<dbReference type="EC" id="4.1.99.12" evidence="3 10"/>
<keyword evidence="7 10" id="KW-0460">Magnesium</keyword>
<dbReference type="InterPro" id="IPR017945">
    <property type="entry name" value="DHBP_synth_RibB-like_a/b_dom"/>
</dbReference>
<feature type="binding site" evidence="10">
    <location>
        <begin position="37"/>
        <end position="38"/>
    </location>
    <ligand>
        <name>D-ribulose 5-phosphate</name>
        <dbReference type="ChEBI" id="CHEBI:58121"/>
    </ligand>
</feature>
<evidence type="ECO:0000256" key="6">
    <source>
        <dbReference type="ARBA" id="ARBA00022723"/>
    </source>
</evidence>
<evidence type="ECO:0000256" key="4">
    <source>
        <dbReference type="ARBA" id="ARBA00018836"/>
    </source>
</evidence>
<feature type="binding site" evidence="10">
    <location>
        <begin position="150"/>
        <end position="154"/>
    </location>
    <ligand>
        <name>D-ribulose 5-phosphate</name>
        <dbReference type="ChEBI" id="CHEBI:58121"/>
    </ligand>
</feature>
<keyword evidence="9 10" id="KW-0456">Lyase</keyword>
<evidence type="ECO:0000256" key="5">
    <source>
        <dbReference type="ARBA" id="ARBA00022619"/>
    </source>
</evidence>
<dbReference type="InterPro" id="IPR000422">
    <property type="entry name" value="DHBP_synthase_RibB"/>
</dbReference>
<reference evidence="13" key="1">
    <citation type="journal article" date="2019" name="Int. J. Syst. Evol. Microbiol.">
        <title>The Global Catalogue of Microorganisms (GCM) 10K type strain sequencing project: providing services to taxonomists for standard genome sequencing and annotation.</title>
        <authorList>
            <consortium name="The Broad Institute Genomics Platform"/>
            <consortium name="The Broad Institute Genome Sequencing Center for Infectious Disease"/>
            <person name="Wu L."/>
            <person name="Ma J."/>
        </authorList>
    </citation>
    <scope>NUCLEOTIDE SEQUENCE [LARGE SCALE GENOMIC DNA]</scope>
    <source>
        <strain evidence="13">JCM 32226</strain>
    </source>
</reference>
<keyword evidence="5 10" id="KW-0686">Riboflavin biosynthesis</keyword>
<comment type="function">
    <text evidence="1 10 11">Catalyzes the conversion of D-ribulose 5-phosphate to formate and 3,4-dihydroxy-2-butanone 4-phosphate.</text>
</comment>
<keyword evidence="8 10" id="KW-0464">Manganese</keyword>
<evidence type="ECO:0000256" key="1">
    <source>
        <dbReference type="ARBA" id="ARBA00002284"/>
    </source>
</evidence>
<evidence type="ECO:0000256" key="10">
    <source>
        <dbReference type="HAMAP-Rule" id="MF_00180"/>
    </source>
</evidence>
<comment type="cofactor">
    <cofactor evidence="10 11">
        <name>Mg(2+)</name>
        <dbReference type="ChEBI" id="CHEBI:18420"/>
    </cofactor>
    <cofactor evidence="10 11">
        <name>Mn(2+)</name>
        <dbReference type="ChEBI" id="CHEBI:29035"/>
    </cofactor>
    <text evidence="10 11">Binds 2 divalent metal cations per subunit. Magnesium or manganese.</text>
</comment>
<feature type="binding site" evidence="10">
    <location>
        <position position="153"/>
    </location>
    <ligand>
        <name>Mg(2+)</name>
        <dbReference type="ChEBI" id="CHEBI:18420"/>
        <label>2</label>
    </ligand>
</feature>
<evidence type="ECO:0000313" key="12">
    <source>
        <dbReference type="EMBL" id="GAA4497196.1"/>
    </source>
</evidence>
<dbReference type="Proteomes" id="UP001501321">
    <property type="component" value="Unassembled WGS sequence"/>
</dbReference>
<dbReference type="RefSeq" id="WP_345011309.1">
    <property type="nucleotide sequence ID" value="NZ_BAABFC010000009.1"/>
</dbReference>
<proteinExistence type="inferred from homology"/>
<dbReference type="PANTHER" id="PTHR21327:SF38">
    <property type="entry name" value="3,4-DIHYDROXY-2-BUTANONE 4-PHOSPHATE SYNTHASE"/>
    <property type="match status" value="1"/>
</dbReference>
<gene>
    <name evidence="10 12" type="primary">ribB</name>
    <name evidence="12" type="ORF">GCM10023095_13370</name>
</gene>
<evidence type="ECO:0000256" key="11">
    <source>
        <dbReference type="RuleBase" id="RU003843"/>
    </source>
</evidence>
<comment type="subunit">
    <text evidence="10 11">Homodimer.</text>
</comment>
<evidence type="ECO:0000256" key="7">
    <source>
        <dbReference type="ARBA" id="ARBA00022842"/>
    </source>
</evidence>
<comment type="similarity">
    <text evidence="10 11">Belongs to the DHBP synthase family.</text>
</comment>
<keyword evidence="6 10" id="KW-0479">Metal-binding</keyword>
<evidence type="ECO:0000256" key="9">
    <source>
        <dbReference type="ARBA" id="ARBA00023239"/>
    </source>
</evidence>
<dbReference type="SUPFAM" id="SSF55821">
    <property type="entry name" value="YrdC/RibB"/>
    <property type="match status" value="1"/>
</dbReference>
<evidence type="ECO:0000256" key="8">
    <source>
        <dbReference type="ARBA" id="ARBA00023211"/>
    </source>
</evidence>
<protein>
    <recommendedName>
        <fullName evidence="4 10">3,4-dihydroxy-2-butanone 4-phosphate synthase</fullName>
        <shortName evidence="10 11">DHBP synthase</shortName>
        <ecNumber evidence="3 10">4.1.99.12</ecNumber>
    </recommendedName>
</protein>